<gene>
    <name evidence="2" type="primary">LOC110763302</name>
</gene>
<proteinExistence type="predicted"/>
<sequence length="307" mass="33285">MAASSLKIEGLLGMVTLRLKDDNFLKWRYQIESVLEEVTAAYKEWLRADKALLSFLIATLSDDAIEYVIGSKTARDAWLSLSDHYATVSRALISHLKTELQTAQKGGDSIDKFLLCLKRIKDQLSVAGISISDDDLMIAALNGLPSEYDMIKTVLIARDTSISFKDFRTQLLAAEQSAESRLSALHTPMVAMIGHTSSGSLNTGAGILPTPSTVLVSPSGFHANARPSGSMSTSFGRGRFSGNRSFPPRGDFQGYRPSHGGGFQGFRPSPGGFPKFGVVPECQICNKRGHTAVNCYHRNVSPQHSAS</sequence>
<organism evidence="1 2">
    <name type="scientific">Prunus avium</name>
    <name type="common">Cherry</name>
    <name type="synonym">Cerasus avium</name>
    <dbReference type="NCBI Taxonomy" id="42229"/>
    <lineage>
        <taxon>Eukaryota</taxon>
        <taxon>Viridiplantae</taxon>
        <taxon>Streptophyta</taxon>
        <taxon>Embryophyta</taxon>
        <taxon>Tracheophyta</taxon>
        <taxon>Spermatophyta</taxon>
        <taxon>Magnoliopsida</taxon>
        <taxon>eudicotyledons</taxon>
        <taxon>Gunneridae</taxon>
        <taxon>Pentapetalae</taxon>
        <taxon>rosids</taxon>
        <taxon>fabids</taxon>
        <taxon>Rosales</taxon>
        <taxon>Rosaceae</taxon>
        <taxon>Amygdaloideae</taxon>
        <taxon>Amygdaleae</taxon>
        <taxon>Prunus</taxon>
    </lineage>
</organism>
<dbReference type="Pfam" id="PF14223">
    <property type="entry name" value="Retrotran_gag_2"/>
    <property type="match status" value="1"/>
</dbReference>
<dbReference type="PANTHER" id="PTHR47481">
    <property type="match status" value="1"/>
</dbReference>
<dbReference type="PANTHER" id="PTHR47481:SF22">
    <property type="entry name" value="RETROTRANSPOSON GAG DOMAIN-CONTAINING PROTEIN"/>
    <property type="match status" value="1"/>
</dbReference>
<dbReference type="RefSeq" id="XP_021821749.1">
    <property type="nucleotide sequence ID" value="XM_021966057.1"/>
</dbReference>
<dbReference type="Proteomes" id="UP000515124">
    <property type="component" value="Unplaced"/>
</dbReference>
<evidence type="ECO:0000313" key="2">
    <source>
        <dbReference type="RefSeq" id="XP_021821749.1"/>
    </source>
</evidence>
<reference evidence="2" key="1">
    <citation type="submission" date="2025-08" db="UniProtKB">
        <authorList>
            <consortium name="RefSeq"/>
        </authorList>
    </citation>
    <scope>IDENTIFICATION</scope>
</reference>
<evidence type="ECO:0000313" key="1">
    <source>
        <dbReference type="Proteomes" id="UP000515124"/>
    </source>
</evidence>
<protein>
    <submittedName>
        <fullName evidence="2">Uncharacterized protein LOC110763302</fullName>
    </submittedName>
</protein>
<dbReference type="KEGG" id="pavi:110763302"/>
<name>A0A6P5SZD0_PRUAV</name>
<keyword evidence="1" id="KW-1185">Reference proteome</keyword>
<dbReference type="GeneID" id="110763302"/>
<dbReference type="AlphaFoldDB" id="A0A6P5SZD0"/>
<accession>A0A6P5SZD0</accession>